<accession>A0A4Y2LA65</accession>
<comment type="caution">
    <text evidence="1">The sequence shown here is derived from an EMBL/GenBank/DDBJ whole genome shotgun (WGS) entry which is preliminary data.</text>
</comment>
<gene>
    <name evidence="1" type="ORF">AVEN_190002_1</name>
</gene>
<dbReference type="AlphaFoldDB" id="A0A4Y2LA65"/>
<dbReference type="EMBL" id="BGPR01005498">
    <property type="protein sequence ID" value="GBN10733.1"/>
    <property type="molecule type" value="Genomic_DNA"/>
</dbReference>
<dbReference type="Proteomes" id="UP000499080">
    <property type="component" value="Unassembled WGS sequence"/>
</dbReference>
<organism evidence="1 2">
    <name type="scientific">Araneus ventricosus</name>
    <name type="common">Orbweaver spider</name>
    <name type="synonym">Epeira ventricosa</name>
    <dbReference type="NCBI Taxonomy" id="182803"/>
    <lineage>
        <taxon>Eukaryota</taxon>
        <taxon>Metazoa</taxon>
        <taxon>Ecdysozoa</taxon>
        <taxon>Arthropoda</taxon>
        <taxon>Chelicerata</taxon>
        <taxon>Arachnida</taxon>
        <taxon>Araneae</taxon>
        <taxon>Araneomorphae</taxon>
        <taxon>Entelegynae</taxon>
        <taxon>Araneoidea</taxon>
        <taxon>Araneidae</taxon>
        <taxon>Araneus</taxon>
    </lineage>
</organism>
<reference evidence="1 2" key="1">
    <citation type="journal article" date="2019" name="Sci. Rep.">
        <title>Orb-weaving spider Araneus ventricosus genome elucidates the spidroin gene catalogue.</title>
        <authorList>
            <person name="Kono N."/>
            <person name="Nakamura H."/>
            <person name="Ohtoshi R."/>
            <person name="Moran D.A.P."/>
            <person name="Shinohara A."/>
            <person name="Yoshida Y."/>
            <person name="Fujiwara M."/>
            <person name="Mori M."/>
            <person name="Tomita M."/>
            <person name="Arakawa K."/>
        </authorList>
    </citation>
    <scope>NUCLEOTIDE SEQUENCE [LARGE SCALE GENOMIC DNA]</scope>
</reference>
<evidence type="ECO:0000313" key="1">
    <source>
        <dbReference type="EMBL" id="GBN10733.1"/>
    </source>
</evidence>
<evidence type="ECO:0000313" key="2">
    <source>
        <dbReference type="Proteomes" id="UP000499080"/>
    </source>
</evidence>
<proteinExistence type="predicted"/>
<keyword evidence="2" id="KW-1185">Reference proteome</keyword>
<protein>
    <submittedName>
        <fullName evidence="1">Uncharacterized protein</fullName>
    </submittedName>
</protein>
<sequence length="191" mass="22113">MIPENATLFSISLLGKKIGSNVRENSTGKIYKGRTWIREVVLIHWNDFGVSSTVRARNATKILFLSNVKVVGYEIRSSEPWPVSDDDTGSSDTPLHQRSGYYIYLIIFNLQYSYMLCRYQRNRISNQQSLPQCRDPALSPDHRYLSSWKETSTSCQFFQEPKKYSKFRIPPKLMRTSDTSIFIMSGIVHQI</sequence>
<name>A0A4Y2LA65_ARAVE</name>